<protein>
    <submittedName>
        <fullName evidence="2">Putative secreted peptide</fullName>
    </submittedName>
</protein>
<proteinExistence type="predicted"/>
<sequence>MIIIVFIVVSHNRMVFCVSRPYGSTRDTRFCFVFRGTLFLRADLRMFGHACLPADHCLSKVVEGIYGYSGTEHVSVERVRYLFHKWFKAQQQDQQ</sequence>
<dbReference type="EMBL" id="GGFM01012420">
    <property type="protein sequence ID" value="MBW33171.1"/>
    <property type="molecule type" value="Transcribed_RNA"/>
</dbReference>
<organism evidence="2">
    <name type="scientific">Anopheles braziliensis</name>
    <dbReference type="NCBI Taxonomy" id="58242"/>
    <lineage>
        <taxon>Eukaryota</taxon>
        <taxon>Metazoa</taxon>
        <taxon>Ecdysozoa</taxon>
        <taxon>Arthropoda</taxon>
        <taxon>Hexapoda</taxon>
        <taxon>Insecta</taxon>
        <taxon>Pterygota</taxon>
        <taxon>Neoptera</taxon>
        <taxon>Endopterygota</taxon>
        <taxon>Diptera</taxon>
        <taxon>Nematocera</taxon>
        <taxon>Culicoidea</taxon>
        <taxon>Culicidae</taxon>
        <taxon>Anophelinae</taxon>
        <taxon>Anopheles</taxon>
    </lineage>
</organism>
<dbReference type="AlphaFoldDB" id="A0A2M3ZXD8"/>
<name>A0A2M3ZXD8_9DIPT</name>
<evidence type="ECO:0000313" key="2">
    <source>
        <dbReference type="EMBL" id="MBW33171.1"/>
    </source>
</evidence>
<feature type="signal peptide" evidence="1">
    <location>
        <begin position="1"/>
        <end position="17"/>
    </location>
</feature>
<reference evidence="2" key="1">
    <citation type="submission" date="2018-01" db="EMBL/GenBank/DDBJ databases">
        <title>An insight into the sialome of Amazonian anophelines.</title>
        <authorList>
            <person name="Ribeiro J.M."/>
            <person name="Scarpassa V."/>
            <person name="Calvo E."/>
        </authorList>
    </citation>
    <scope>NUCLEOTIDE SEQUENCE</scope>
    <source>
        <tissue evidence="2">Salivary glands</tissue>
    </source>
</reference>
<accession>A0A2M3ZXD8</accession>
<feature type="chain" id="PRO_5014617217" evidence="1">
    <location>
        <begin position="18"/>
        <end position="95"/>
    </location>
</feature>
<evidence type="ECO:0000256" key="1">
    <source>
        <dbReference type="SAM" id="SignalP"/>
    </source>
</evidence>
<keyword evidence="1" id="KW-0732">Signal</keyword>